<accession>A0AAN6WNE7</accession>
<dbReference type="GO" id="GO:0016301">
    <property type="term" value="F:kinase activity"/>
    <property type="evidence" value="ECO:0007669"/>
    <property type="project" value="UniProtKB-KW"/>
</dbReference>
<keyword evidence="3" id="KW-1185">Reference proteome</keyword>
<comment type="caution">
    <text evidence="2">The sequence shown here is derived from an EMBL/GenBank/DDBJ whole genome shotgun (WGS) entry which is preliminary data.</text>
</comment>
<dbReference type="Proteomes" id="UP001302126">
    <property type="component" value="Unassembled WGS sequence"/>
</dbReference>
<protein>
    <submittedName>
        <fullName evidence="2">Kinase-like domain-containing protein</fullName>
    </submittedName>
</protein>
<dbReference type="PANTHER" id="PTHR21310:SF13">
    <property type="entry name" value="AMINOGLYCOSIDE PHOSPHOTRANSFERASE DOMAIN-CONTAINING PROTEIN"/>
    <property type="match status" value="1"/>
</dbReference>
<organism evidence="2 3">
    <name type="scientific">Podospora australis</name>
    <dbReference type="NCBI Taxonomy" id="1536484"/>
    <lineage>
        <taxon>Eukaryota</taxon>
        <taxon>Fungi</taxon>
        <taxon>Dikarya</taxon>
        <taxon>Ascomycota</taxon>
        <taxon>Pezizomycotina</taxon>
        <taxon>Sordariomycetes</taxon>
        <taxon>Sordariomycetidae</taxon>
        <taxon>Sordariales</taxon>
        <taxon>Podosporaceae</taxon>
        <taxon>Podospora</taxon>
    </lineage>
</organism>
<dbReference type="SUPFAM" id="SSF56112">
    <property type="entry name" value="Protein kinase-like (PK-like)"/>
    <property type="match status" value="1"/>
</dbReference>
<evidence type="ECO:0000313" key="3">
    <source>
        <dbReference type="Proteomes" id="UP001302126"/>
    </source>
</evidence>
<dbReference type="AlphaFoldDB" id="A0AAN6WNE7"/>
<reference evidence="2" key="1">
    <citation type="journal article" date="2023" name="Mol. Phylogenet. Evol.">
        <title>Genome-scale phylogeny and comparative genomics of the fungal order Sordariales.</title>
        <authorList>
            <person name="Hensen N."/>
            <person name="Bonometti L."/>
            <person name="Westerberg I."/>
            <person name="Brannstrom I.O."/>
            <person name="Guillou S."/>
            <person name="Cros-Aarteil S."/>
            <person name="Calhoun S."/>
            <person name="Haridas S."/>
            <person name="Kuo A."/>
            <person name="Mondo S."/>
            <person name="Pangilinan J."/>
            <person name="Riley R."/>
            <person name="LaButti K."/>
            <person name="Andreopoulos B."/>
            <person name="Lipzen A."/>
            <person name="Chen C."/>
            <person name="Yan M."/>
            <person name="Daum C."/>
            <person name="Ng V."/>
            <person name="Clum A."/>
            <person name="Steindorff A."/>
            <person name="Ohm R.A."/>
            <person name="Martin F."/>
            <person name="Silar P."/>
            <person name="Natvig D.O."/>
            <person name="Lalanne C."/>
            <person name="Gautier V."/>
            <person name="Ament-Velasquez S.L."/>
            <person name="Kruys A."/>
            <person name="Hutchinson M.I."/>
            <person name="Powell A.J."/>
            <person name="Barry K."/>
            <person name="Miller A.N."/>
            <person name="Grigoriev I.V."/>
            <person name="Debuchy R."/>
            <person name="Gladieux P."/>
            <person name="Hiltunen Thoren M."/>
            <person name="Johannesson H."/>
        </authorList>
    </citation>
    <scope>NUCLEOTIDE SEQUENCE</scope>
    <source>
        <strain evidence="2">PSN309</strain>
    </source>
</reference>
<dbReference type="Pfam" id="PF01636">
    <property type="entry name" value="APH"/>
    <property type="match status" value="1"/>
</dbReference>
<sequence>MYHRRCATYLKPANTSNCTHYVKPPKDKTNHDHYTAGARWPHMARNPLLPRPAIERVCRQHLSISAKEHCTVTFHASGTFNKLYVIKSPERRLIMRVTLPVYPRHKTRAEVATLRWIGFEWILMEFMDGQSAHDRWRTLSMEQKAALTRQVATFQAELAGFGKFRGIGALEGVAPGLLVSHEFFMGDHLHYDIPRGPFISSHDWLSTELQIILLDQKAILEKPEVDEDDKEEADERISAAQKLVSVLDKVFTPTGGETEPEITGLYHDDLHLGNILVDEDGKIPAVLDWECVSAMPLWIFTEVPKFLDEEVREEEPQIDGYGDADDEHRMEYEATQLRKAYEARLRELWPEWLVEESVEKVVTL</sequence>
<reference evidence="2" key="2">
    <citation type="submission" date="2023-05" db="EMBL/GenBank/DDBJ databases">
        <authorList>
            <consortium name="Lawrence Berkeley National Laboratory"/>
            <person name="Steindorff A."/>
            <person name="Hensen N."/>
            <person name="Bonometti L."/>
            <person name="Westerberg I."/>
            <person name="Brannstrom I.O."/>
            <person name="Guillou S."/>
            <person name="Cros-Aarteil S."/>
            <person name="Calhoun S."/>
            <person name="Haridas S."/>
            <person name="Kuo A."/>
            <person name="Mondo S."/>
            <person name="Pangilinan J."/>
            <person name="Riley R."/>
            <person name="Labutti K."/>
            <person name="Andreopoulos B."/>
            <person name="Lipzen A."/>
            <person name="Chen C."/>
            <person name="Yanf M."/>
            <person name="Daum C."/>
            <person name="Ng V."/>
            <person name="Clum A."/>
            <person name="Ohm R."/>
            <person name="Martin F."/>
            <person name="Silar P."/>
            <person name="Natvig D."/>
            <person name="Lalanne C."/>
            <person name="Gautier V."/>
            <person name="Ament-Velasquez S.L."/>
            <person name="Kruys A."/>
            <person name="Hutchinson M.I."/>
            <person name="Powell A.J."/>
            <person name="Barry K."/>
            <person name="Miller A.N."/>
            <person name="Grigoriev I.V."/>
            <person name="Debuchy R."/>
            <person name="Gladieux P."/>
            <person name="Thoren M.H."/>
            <person name="Johannesson H."/>
        </authorList>
    </citation>
    <scope>NUCLEOTIDE SEQUENCE</scope>
    <source>
        <strain evidence="2">PSN309</strain>
    </source>
</reference>
<keyword evidence="2" id="KW-0418">Kinase</keyword>
<evidence type="ECO:0000313" key="2">
    <source>
        <dbReference type="EMBL" id="KAK4183477.1"/>
    </source>
</evidence>
<feature type="domain" description="Aminoglycoside phosphotransferase" evidence="1">
    <location>
        <begin position="118"/>
        <end position="297"/>
    </location>
</feature>
<evidence type="ECO:0000259" key="1">
    <source>
        <dbReference type="Pfam" id="PF01636"/>
    </source>
</evidence>
<dbReference type="InterPro" id="IPR011009">
    <property type="entry name" value="Kinase-like_dom_sf"/>
</dbReference>
<dbReference type="EMBL" id="MU864545">
    <property type="protein sequence ID" value="KAK4183477.1"/>
    <property type="molecule type" value="Genomic_DNA"/>
</dbReference>
<keyword evidence="2" id="KW-0808">Transferase</keyword>
<gene>
    <name evidence="2" type="ORF">QBC35DRAFT_526088</name>
</gene>
<dbReference type="InterPro" id="IPR051678">
    <property type="entry name" value="AGP_Transferase"/>
</dbReference>
<dbReference type="InterPro" id="IPR002575">
    <property type="entry name" value="Aminoglycoside_PTrfase"/>
</dbReference>
<proteinExistence type="predicted"/>
<name>A0AAN6WNE7_9PEZI</name>
<dbReference type="Gene3D" id="3.90.1200.10">
    <property type="match status" value="1"/>
</dbReference>
<dbReference type="PANTHER" id="PTHR21310">
    <property type="entry name" value="AMINOGLYCOSIDE PHOSPHOTRANSFERASE-RELATED-RELATED"/>
    <property type="match status" value="1"/>
</dbReference>